<proteinExistence type="inferred from homology"/>
<dbReference type="PANTHER" id="PTHR10744:SF1">
    <property type="entry name" value="SMALL RIBOSOMAL SUBUNIT PROTEIN US17M"/>
    <property type="match status" value="1"/>
</dbReference>
<dbReference type="GeneID" id="67279522"/>
<dbReference type="CDD" id="cd00364">
    <property type="entry name" value="Ribosomal_uS17"/>
    <property type="match status" value="1"/>
</dbReference>
<dbReference type="GO" id="GO:0003735">
    <property type="term" value="F:structural constituent of ribosome"/>
    <property type="evidence" value="ECO:0007669"/>
    <property type="project" value="InterPro"/>
</dbReference>
<dbReference type="AlphaFoldDB" id="A0A896SUA3"/>
<evidence type="ECO:0000256" key="1">
    <source>
        <dbReference type="ARBA" id="ARBA00002932"/>
    </source>
</evidence>
<dbReference type="InterPro" id="IPR019984">
    <property type="entry name" value="Ribosomal_uS17_bact/chlr"/>
</dbReference>
<evidence type="ECO:0000256" key="9">
    <source>
        <dbReference type="HAMAP-Rule" id="MF_01345"/>
    </source>
</evidence>
<keyword evidence="6 9" id="KW-0689">Ribosomal protein</keyword>
<evidence type="ECO:0000256" key="2">
    <source>
        <dbReference type="ARBA" id="ARBA00010254"/>
    </source>
</evidence>
<protein>
    <recommendedName>
        <fullName evidence="8 9">Small ribosomal subunit protein uS17c</fullName>
    </recommendedName>
</protein>
<dbReference type="InterPro" id="IPR000266">
    <property type="entry name" value="Ribosomal_uS17"/>
</dbReference>
<dbReference type="Pfam" id="PF00366">
    <property type="entry name" value="Ribosomal_S17"/>
    <property type="match status" value="1"/>
</dbReference>
<keyword evidence="4 9" id="KW-0699">rRNA-binding</keyword>
<dbReference type="InterPro" id="IPR019979">
    <property type="entry name" value="Ribosomal_uS17_CS"/>
</dbReference>
<accession>A0A896SUA3</accession>
<dbReference type="RefSeq" id="YP_010171010.1">
    <property type="nucleotide sequence ID" value="NC_057618.1"/>
</dbReference>
<comment type="subunit">
    <text evidence="3 9">Part of the 30S ribosomal subunit.</text>
</comment>
<comment type="similarity">
    <text evidence="2 9 10">Belongs to the universal ribosomal protein uS17 family.</text>
</comment>
<dbReference type="GO" id="GO:0006412">
    <property type="term" value="P:translation"/>
    <property type="evidence" value="ECO:0007669"/>
    <property type="project" value="UniProtKB-UniRule"/>
</dbReference>
<dbReference type="SUPFAM" id="SSF50249">
    <property type="entry name" value="Nucleic acid-binding proteins"/>
    <property type="match status" value="1"/>
</dbReference>
<evidence type="ECO:0000256" key="5">
    <source>
        <dbReference type="ARBA" id="ARBA00022884"/>
    </source>
</evidence>
<evidence type="ECO:0000256" key="3">
    <source>
        <dbReference type="ARBA" id="ARBA00011458"/>
    </source>
</evidence>
<keyword evidence="11" id="KW-0150">Chloroplast</keyword>
<dbReference type="NCBIfam" id="NF004123">
    <property type="entry name" value="PRK05610.1"/>
    <property type="match status" value="1"/>
</dbReference>
<reference evidence="11" key="1">
    <citation type="submission" date="2020-11" db="EMBL/GenBank/DDBJ databases">
        <authorList>
            <person name="Paiano M.O."/>
        </authorList>
    </citation>
    <scope>NUCLEOTIDE SEQUENCE</scope>
</reference>
<evidence type="ECO:0000256" key="8">
    <source>
        <dbReference type="ARBA" id="ARBA00035251"/>
    </source>
</evidence>
<dbReference type="InterPro" id="IPR012340">
    <property type="entry name" value="NA-bd_OB-fold"/>
</dbReference>
<dbReference type="HAMAP" id="MF_01345_B">
    <property type="entry name" value="Ribosomal_uS17_B"/>
    <property type="match status" value="1"/>
</dbReference>
<keyword evidence="5 9" id="KW-0694">RNA-binding</keyword>
<keyword evidence="7 9" id="KW-0687">Ribonucleoprotein</keyword>
<dbReference type="PRINTS" id="PR00973">
    <property type="entry name" value="RIBOSOMALS17"/>
</dbReference>
<dbReference type="PROSITE" id="PS00056">
    <property type="entry name" value="RIBOSOMAL_S17"/>
    <property type="match status" value="1"/>
</dbReference>
<comment type="function">
    <text evidence="1 9">One of the primary rRNA binding proteins, it binds specifically to the 5'-end of 16S ribosomal RNA.</text>
</comment>
<dbReference type="Gene3D" id="2.40.50.140">
    <property type="entry name" value="Nucleic acid-binding proteins"/>
    <property type="match status" value="1"/>
</dbReference>
<geneLocation type="chloroplast" evidence="11"/>
<dbReference type="GO" id="GO:0009507">
    <property type="term" value="C:chloroplast"/>
    <property type="evidence" value="ECO:0007669"/>
    <property type="project" value="UniProtKB-SubCell"/>
</dbReference>
<evidence type="ECO:0000256" key="10">
    <source>
        <dbReference type="RuleBase" id="RU003872"/>
    </source>
</evidence>
<keyword evidence="11" id="KW-0934">Plastid</keyword>
<evidence type="ECO:0000256" key="4">
    <source>
        <dbReference type="ARBA" id="ARBA00022730"/>
    </source>
</evidence>
<name>A0A896SUA3_9FLOR</name>
<gene>
    <name evidence="9 11" type="primary">rps17</name>
</gene>
<dbReference type="GO" id="GO:0019843">
    <property type="term" value="F:rRNA binding"/>
    <property type="evidence" value="ECO:0007669"/>
    <property type="project" value="UniProtKB-UniRule"/>
</dbReference>
<evidence type="ECO:0000313" key="11">
    <source>
        <dbReference type="EMBL" id="QSD57151.1"/>
    </source>
</evidence>
<comment type="subcellular location">
    <subcellularLocation>
        <location evidence="9">Plastid</location>
        <location evidence="9">Chloroplast</location>
    </subcellularLocation>
</comment>
<dbReference type="GO" id="GO:0022627">
    <property type="term" value="C:cytosolic small ribosomal subunit"/>
    <property type="evidence" value="ECO:0007669"/>
    <property type="project" value="TreeGrafter"/>
</dbReference>
<sequence>MPKKETQGIVISNKMNKTVIVLNKKPVQHKKYKKTILKINKYYVDDPKNECQIGDKVKIEETRPLSKNKRWKLTKLIKL</sequence>
<evidence type="ECO:0000256" key="6">
    <source>
        <dbReference type="ARBA" id="ARBA00022980"/>
    </source>
</evidence>
<organism evidence="11">
    <name type="scientific">Chondria tumulosa</name>
    <dbReference type="NCBI Taxonomy" id="2740715"/>
    <lineage>
        <taxon>Eukaryota</taxon>
        <taxon>Rhodophyta</taxon>
        <taxon>Florideophyceae</taxon>
        <taxon>Rhodymeniophycidae</taxon>
        <taxon>Ceramiales</taxon>
        <taxon>Rhodomelaceae</taxon>
        <taxon>Chondrieae</taxon>
        <taxon>Chondria</taxon>
    </lineage>
</organism>
<dbReference type="NCBIfam" id="TIGR03635">
    <property type="entry name" value="uS17_bact"/>
    <property type="match status" value="1"/>
</dbReference>
<evidence type="ECO:0000256" key="7">
    <source>
        <dbReference type="ARBA" id="ARBA00023274"/>
    </source>
</evidence>
<dbReference type="PANTHER" id="PTHR10744">
    <property type="entry name" value="40S RIBOSOMAL PROTEIN S11 FAMILY MEMBER"/>
    <property type="match status" value="1"/>
</dbReference>
<dbReference type="EMBL" id="MW309501">
    <property type="protein sequence ID" value="QSD57151.1"/>
    <property type="molecule type" value="Genomic_DNA"/>
</dbReference>